<evidence type="ECO:0000256" key="9">
    <source>
        <dbReference type="RuleBase" id="RU003612"/>
    </source>
</evidence>
<feature type="compositionally biased region" description="Low complexity" evidence="10">
    <location>
        <begin position="234"/>
        <end position="245"/>
    </location>
</feature>
<evidence type="ECO:0000256" key="10">
    <source>
        <dbReference type="SAM" id="MobiDB-lite"/>
    </source>
</evidence>
<evidence type="ECO:0000256" key="6">
    <source>
        <dbReference type="ARBA" id="ARBA00023136"/>
    </source>
</evidence>
<comment type="function">
    <text evidence="8 9">Essential cell division protein that stabilizes the FtsZ protofilaments by cross-linking them and that serves as a cytoplasmic membrane anchor for the Z ring. Also required for the recruitment to the septal ring of downstream cell division proteins.</text>
</comment>
<feature type="compositionally biased region" description="Basic and acidic residues" evidence="10">
    <location>
        <begin position="212"/>
        <end position="228"/>
    </location>
</feature>
<evidence type="ECO:0000256" key="3">
    <source>
        <dbReference type="ARBA" id="ARBA00022618"/>
    </source>
</evidence>
<gene>
    <name evidence="8" type="primary">zipA</name>
    <name evidence="12" type="ORF">CLV83_1962</name>
</gene>
<dbReference type="GO" id="GO:0043093">
    <property type="term" value="P:FtsZ-dependent cytokinesis"/>
    <property type="evidence" value="ECO:0007669"/>
    <property type="project" value="UniProtKB-UniRule"/>
</dbReference>
<accession>A0A4R1GJN7</accession>
<evidence type="ECO:0000256" key="2">
    <source>
        <dbReference type="ARBA" id="ARBA00022519"/>
    </source>
</evidence>
<dbReference type="AlphaFoldDB" id="A0A4R1GJN7"/>
<comment type="similarity">
    <text evidence="8 9">Belongs to the ZipA family.</text>
</comment>
<evidence type="ECO:0000256" key="8">
    <source>
        <dbReference type="HAMAP-Rule" id="MF_00509"/>
    </source>
</evidence>
<evidence type="ECO:0000256" key="1">
    <source>
        <dbReference type="ARBA" id="ARBA00022475"/>
    </source>
</evidence>
<keyword evidence="3 8" id="KW-0132">Cell division</keyword>
<feature type="domain" description="ZipA C-terminal FtsZ-binding" evidence="11">
    <location>
        <begin position="333"/>
        <end position="463"/>
    </location>
</feature>
<dbReference type="Gene3D" id="3.30.1400.10">
    <property type="entry name" value="ZipA, C-terminal FtsZ-binding domain"/>
    <property type="match status" value="1"/>
</dbReference>
<reference evidence="12 13" key="1">
    <citation type="submission" date="2019-03" db="EMBL/GenBank/DDBJ databases">
        <title>Genomic Encyclopedia of Archaeal and Bacterial Type Strains, Phase II (KMG-II): from individual species to whole genera.</title>
        <authorList>
            <person name="Goeker M."/>
        </authorList>
    </citation>
    <scope>NUCLEOTIDE SEQUENCE [LARGE SCALE GENOMIC DNA]</scope>
    <source>
        <strain evidence="12 13">DSM 27697</strain>
    </source>
</reference>
<dbReference type="InterPro" id="IPR011919">
    <property type="entry name" value="Cell_div_ZipA"/>
</dbReference>
<evidence type="ECO:0000256" key="5">
    <source>
        <dbReference type="ARBA" id="ARBA00022989"/>
    </source>
</evidence>
<feature type="region of interest" description="Disordered" evidence="10">
    <location>
        <begin position="285"/>
        <end position="331"/>
    </location>
</feature>
<dbReference type="PANTHER" id="PTHR38685:SF1">
    <property type="entry name" value="CELL DIVISION PROTEIN ZIPA"/>
    <property type="match status" value="1"/>
</dbReference>
<feature type="compositionally biased region" description="Acidic residues" evidence="10">
    <location>
        <begin position="130"/>
        <end position="140"/>
    </location>
</feature>
<dbReference type="EMBL" id="SMFU01000008">
    <property type="protein sequence ID" value="TCK07105.1"/>
    <property type="molecule type" value="Genomic_DNA"/>
</dbReference>
<feature type="transmembrane region" description="Helical" evidence="8">
    <location>
        <begin position="6"/>
        <end position="25"/>
    </location>
</feature>
<keyword evidence="5 8" id="KW-1133">Transmembrane helix</keyword>
<keyword evidence="6 8" id="KW-0472">Membrane</keyword>
<evidence type="ECO:0000259" key="11">
    <source>
        <dbReference type="SMART" id="SM00771"/>
    </source>
</evidence>
<keyword evidence="4 8" id="KW-0812">Transmembrane</keyword>
<keyword evidence="7 8" id="KW-0131">Cell cycle</keyword>
<dbReference type="RefSeq" id="WP_132291127.1">
    <property type="nucleotide sequence ID" value="NZ_SMFU01000008.1"/>
</dbReference>
<dbReference type="SUPFAM" id="SSF64383">
    <property type="entry name" value="Cell-division protein ZipA, C-terminal domain"/>
    <property type="match status" value="1"/>
</dbReference>
<organism evidence="12 13">
    <name type="scientific">Marinobacterium mangrovicola</name>
    <dbReference type="NCBI Taxonomy" id="1476959"/>
    <lineage>
        <taxon>Bacteria</taxon>
        <taxon>Pseudomonadati</taxon>
        <taxon>Pseudomonadota</taxon>
        <taxon>Gammaproteobacteria</taxon>
        <taxon>Oceanospirillales</taxon>
        <taxon>Oceanospirillaceae</taxon>
        <taxon>Marinobacterium</taxon>
    </lineage>
</organism>
<comment type="caution">
    <text evidence="12">The sequence shown here is derived from an EMBL/GenBank/DDBJ whole genome shotgun (WGS) entry which is preliminary data.</text>
</comment>
<dbReference type="NCBIfam" id="TIGR02205">
    <property type="entry name" value="septum_zipA"/>
    <property type="match status" value="1"/>
</dbReference>
<comment type="subcellular location">
    <subcellularLocation>
        <location evidence="8">Cell inner membrane</location>
        <topology evidence="8">Single-pass type I membrane protein</topology>
    </subcellularLocation>
    <text evidence="8">Localizes to the Z ring in an FtsZ-dependent manner.</text>
</comment>
<comment type="subunit">
    <text evidence="8">Interacts with FtsZ via their C-terminal domains.</text>
</comment>
<sequence length="476" mass="53063">MEISLREWLIIGGILVIALILFDGWRRIRGNRSRIRMNIDRSVPHEDDSEELSQSNPELPNGGARKIAETKNQHKAEVHERREPSFGRFDQEPDPEPLNAESDRIPDWPAPEPEVRATYSQPSEQQDLLADSEAELDPLFDDVPVDRSRQGQDRGASAGAAFGHKAQPAFAEAEPRQGVRPLTASRDEEQPSEPEPLSLDFDPEQPIPVLMDRVRPKRDAEAPEHAEFSEVNEPEIQQPEIQPEPKIGHRAVDDGSSLGEALDMDEPKHQDEEPFVAHQAEPVARDAFSSDVAEPDSRAVAGSHPGETAEDDSAPAAAQGSKDRPAPEITADPEEMLVIFVVARQGETLPGAAIHRIAEACGMEIGAMDIYHRHENPNAQGSLQFSMANAIQPGTFDLASIDELETPAVTFFMSMRDPADPMYAYECMLATAETLARHLEAEMLDGDRSVMRPQTKEHYRERIRDFEIHKRVRRAH</sequence>
<dbReference type="InterPro" id="IPR007449">
    <property type="entry name" value="ZipA_FtsZ-bd_C"/>
</dbReference>
<dbReference type="Pfam" id="PF04354">
    <property type="entry name" value="ZipA_C"/>
    <property type="match status" value="1"/>
</dbReference>
<dbReference type="HAMAP" id="MF_00509">
    <property type="entry name" value="ZipA"/>
    <property type="match status" value="1"/>
</dbReference>
<dbReference type="PANTHER" id="PTHR38685">
    <property type="entry name" value="CELL DIVISION PROTEIN ZIPA"/>
    <property type="match status" value="1"/>
</dbReference>
<name>A0A4R1GJN7_9GAMM</name>
<keyword evidence="1 8" id="KW-1003">Cell membrane</keyword>
<proteinExistence type="inferred from homology"/>
<evidence type="ECO:0000313" key="12">
    <source>
        <dbReference type="EMBL" id="TCK07105.1"/>
    </source>
</evidence>
<dbReference type="GO" id="GO:0000917">
    <property type="term" value="P:division septum assembly"/>
    <property type="evidence" value="ECO:0007669"/>
    <property type="project" value="TreeGrafter"/>
</dbReference>
<dbReference type="GO" id="GO:0032153">
    <property type="term" value="C:cell division site"/>
    <property type="evidence" value="ECO:0007669"/>
    <property type="project" value="UniProtKB-UniRule"/>
</dbReference>
<evidence type="ECO:0000313" key="13">
    <source>
        <dbReference type="Proteomes" id="UP000294546"/>
    </source>
</evidence>
<dbReference type="Proteomes" id="UP000294546">
    <property type="component" value="Unassembled WGS sequence"/>
</dbReference>
<dbReference type="SMART" id="SM00771">
    <property type="entry name" value="ZipA_C"/>
    <property type="match status" value="1"/>
</dbReference>
<evidence type="ECO:0000256" key="4">
    <source>
        <dbReference type="ARBA" id="ARBA00022692"/>
    </source>
</evidence>
<keyword evidence="2 8" id="KW-0997">Cell inner membrane</keyword>
<dbReference type="GO" id="GO:0005886">
    <property type="term" value="C:plasma membrane"/>
    <property type="evidence" value="ECO:0007669"/>
    <property type="project" value="UniProtKB-SubCell"/>
</dbReference>
<keyword evidence="13" id="KW-1185">Reference proteome</keyword>
<feature type="region of interest" description="Disordered" evidence="10">
    <location>
        <begin position="43"/>
        <end position="271"/>
    </location>
</feature>
<dbReference type="OrthoDB" id="7054914at2"/>
<feature type="compositionally biased region" description="Basic and acidic residues" evidence="10">
    <location>
        <begin position="66"/>
        <end position="91"/>
    </location>
</feature>
<protein>
    <recommendedName>
        <fullName evidence="8 9">Cell division protein ZipA</fullName>
    </recommendedName>
</protein>
<evidence type="ECO:0000256" key="7">
    <source>
        <dbReference type="ARBA" id="ARBA00023306"/>
    </source>
</evidence>
<dbReference type="InterPro" id="IPR036765">
    <property type="entry name" value="ZipA_FtsZ-bd_C_sf"/>
</dbReference>